<protein>
    <recommendedName>
        <fullName evidence="1">Kinetochore protein Sos7 coiled-coil domain-containing protein</fullName>
    </recommendedName>
</protein>
<reference evidence="2 3" key="1">
    <citation type="journal article" date="2018" name="Mol. Biol. Evol.">
        <title>Broad Genomic Sampling Reveals a Smut Pathogenic Ancestry of the Fungal Clade Ustilaginomycotina.</title>
        <authorList>
            <person name="Kijpornyongpan T."/>
            <person name="Mondo S.J."/>
            <person name="Barry K."/>
            <person name="Sandor L."/>
            <person name="Lee J."/>
            <person name="Lipzen A."/>
            <person name="Pangilinan J."/>
            <person name="LaButti K."/>
            <person name="Hainaut M."/>
            <person name="Henrissat B."/>
            <person name="Grigoriev I.V."/>
            <person name="Spatafora J.W."/>
            <person name="Aime M.C."/>
        </authorList>
    </citation>
    <scope>NUCLEOTIDE SEQUENCE [LARGE SCALE GENOMIC DNA]</scope>
    <source>
        <strain evidence="2 3">MCA 4186</strain>
    </source>
</reference>
<organism evidence="2 3">
    <name type="scientific">Tilletiopsis washingtonensis</name>
    <dbReference type="NCBI Taxonomy" id="58919"/>
    <lineage>
        <taxon>Eukaryota</taxon>
        <taxon>Fungi</taxon>
        <taxon>Dikarya</taxon>
        <taxon>Basidiomycota</taxon>
        <taxon>Ustilaginomycotina</taxon>
        <taxon>Exobasidiomycetes</taxon>
        <taxon>Entylomatales</taxon>
        <taxon>Entylomatales incertae sedis</taxon>
        <taxon>Tilletiopsis</taxon>
    </lineage>
</organism>
<dbReference type="Pfam" id="PF20882">
    <property type="entry name" value="Sos7"/>
    <property type="match status" value="1"/>
</dbReference>
<dbReference type="GO" id="GO:0051315">
    <property type="term" value="P:attachment of mitotic spindle microtubules to kinetochore"/>
    <property type="evidence" value="ECO:0007669"/>
    <property type="project" value="TreeGrafter"/>
</dbReference>
<evidence type="ECO:0000313" key="3">
    <source>
        <dbReference type="Proteomes" id="UP000245946"/>
    </source>
</evidence>
<sequence length="408" mass="43799">MAPSEAMREARRIAALVQPSSTSAAELHMLHLAAALAARSEAARSASGGNAETDVAWSRLRDWPEGVEMEEEAVKDYYRRLKFIHLEVETKRLFLSDTLPDASGAEVLYTREDVAALEEAAATLKSQMKARKALVRDLRSSIDATCASLLPTGAPSTPRRRASAVPSAPGAWDTLVSDAEAAQGLMREIGDLELDLARLKAAGGAETGSAMGGKRASSRGIPMRGTLTRDEAVQTFDEQIEEMQSLETAYAACGATFETRKKDLTAALRAVERLNVELRVAEGYAAEARRAGLDGTRDMTVELMCQGHSSRLEVLKACLGLENLSAPDSKTLRATYATRDNDAVVLELRYAQAGGRLLDFMLSSPTGDALLDTLAPLDSQTRAAMQAALQANDVPLLVQTCIGCIDEQ</sequence>
<dbReference type="Proteomes" id="UP000245946">
    <property type="component" value="Unassembled WGS sequence"/>
</dbReference>
<accession>A0A316ZAI3</accession>
<dbReference type="InterPro" id="IPR037475">
    <property type="entry name" value="Sos7"/>
</dbReference>
<gene>
    <name evidence="2" type="ORF">FA09DRAFT_329613</name>
</gene>
<dbReference type="OrthoDB" id="18959at2759"/>
<dbReference type="PANTHER" id="PTHR37329:SF1">
    <property type="entry name" value="KINETOCHORE PROTEIN SOS7"/>
    <property type="match status" value="1"/>
</dbReference>
<name>A0A316ZAI3_9BASI</name>
<dbReference type="RefSeq" id="XP_025598838.1">
    <property type="nucleotide sequence ID" value="XM_025742249.1"/>
</dbReference>
<keyword evidence="3" id="KW-1185">Reference proteome</keyword>
<dbReference type="AlphaFoldDB" id="A0A316ZAI3"/>
<evidence type="ECO:0000313" key="2">
    <source>
        <dbReference type="EMBL" id="PWN98559.1"/>
    </source>
</evidence>
<dbReference type="GeneID" id="37269793"/>
<dbReference type="GO" id="GO:0000776">
    <property type="term" value="C:kinetochore"/>
    <property type="evidence" value="ECO:0007669"/>
    <property type="project" value="InterPro"/>
</dbReference>
<dbReference type="InterPro" id="IPR048781">
    <property type="entry name" value="Sos7_CC"/>
</dbReference>
<dbReference type="EMBL" id="KZ819291">
    <property type="protein sequence ID" value="PWN98559.1"/>
    <property type="molecule type" value="Genomic_DNA"/>
</dbReference>
<feature type="domain" description="Kinetochore protein Sos7 coiled-coil" evidence="1">
    <location>
        <begin position="76"/>
        <end position="148"/>
    </location>
</feature>
<proteinExistence type="predicted"/>
<dbReference type="PANTHER" id="PTHR37329">
    <property type="entry name" value="KINETOCHORE PROTEIN SOS7"/>
    <property type="match status" value="1"/>
</dbReference>
<evidence type="ECO:0000259" key="1">
    <source>
        <dbReference type="Pfam" id="PF20882"/>
    </source>
</evidence>
<dbReference type="GO" id="GO:0034501">
    <property type="term" value="P:protein localization to kinetochore"/>
    <property type="evidence" value="ECO:0007669"/>
    <property type="project" value="InterPro"/>
</dbReference>